<feature type="transmembrane region" description="Helical" evidence="5">
    <location>
        <begin position="6"/>
        <end position="24"/>
    </location>
</feature>
<dbReference type="InterPro" id="IPR003825">
    <property type="entry name" value="Colicin-V_CvpA"/>
</dbReference>
<dbReference type="AlphaFoldDB" id="A0A0L6JUN9"/>
<gene>
    <name evidence="6" type="ORF">Bccel_4416</name>
</gene>
<dbReference type="Pfam" id="PF02674">
    <property type="entry name" value="Colicin_V"/>
    <property type="match status" value="2"/>
</dbReference>
<dbReference type="GO" id="GO:0016020">
    <property type="term" value="C:membrane"/>
    <property type="evidence" value="ECO:0007669"/>
    <property type="project" value="UniProtKB-SubCell"/>
</dbReference>
<keyword evidence="3 5" id="KW-1133">Transmembrane helix</keyword>
<keyword evidence="4 5" id="KW-0472">Membrane</keyword>
<dbReference type="STRING" id="398512.Bccel_4416"/>
<evidence type="ECO:0000313" key="6">
    <source>
        <dbReference type="EMBL" id="KNY29142.1"/>
    </source>
</evidence>
<evidence type="ECO:0000256" key="4">
    <source>
        <dbReference type="ARBA" id="ARBA00023136"/>
    </source>
</evidence>
<evidence type="ECO:0000313" key="7">
    <source>
        <dbReference type="Proteomes" id="UP000036923"/>
    </source>
</evidence>
<comment type="caution">
    <text evidence="6">The sequence shown here is derived from an EMBL/GenBank/DDBJ whole genome shotgun (WGS) entry which is preliminary data.</text>
</comment>
<keyword evidence="2 5" id="KW-0812">Transmembrane</keyword>
<evidence type="ECO:0000256" key="3">
    <source>
        <dbReference type="ARBA" id="ARBA00022989"/>
    </source>
</evidence>
<dbReference type="RefSeq" id="WP_036937146.1">
    <property type="nucleotide sequence ID" value="NZ_JQKC01000005.1"/>
</dbReference>
<accession>A0A0L6JUN9</accession>
<keyword evidence="7" id="KW-1185">Reference proteome</keyword>
<proteinExistence type="predicted"/>
<evidence type="ECO:0000256" key="2">
    <source>
        <dbReference type="ARBA" id="ARBA00022692"/>
    </source>
</evidence>
<name>A0A0L6JUN9_9FIRM</name>
<feature type="transmembrane region" description="Helical" evidence="5">
    <location>
        <begin position="129"/>
        <end position="150"/>
    </location>
</feature>
<feature type="transmembrane region" description="Helical" evidence="5">
    <location>
        <begin position="31"/>
        <end position="48"/>
    </location>
</feature>
<dbReference type="eggNOG" id="COG1286">
    <property type="taxonomic scope" value="Bacteria"/>
</dbReference>
<protein>
    <submittedName>
        <fullName evidence="6">Colicin V production protein</fullName>
    </submittedName>
</protein>
<dbReference type="PANTHER" id="PTHR37306">
    <property type="entry name" value="COLICIN V PRODUCTION PROTEIN"/>
    <property type="match status" value="1"/>
</dbReference>
<reference evidence="7" key="1">
    <citation type="submission" date="2015-07" db="EMBL/GenBank/DDBJ databases">
        <title>Near-Complete Genome Sequence of the Cellulolytic Bacterium Bacteroides (Pseudobacteroides) cellulosolvens ATCC 35603.</title>
        <authorList>
            <person name="Dassa B."/>
            <person name="Utturkar S.M."/>
            <person name="Klingeman D.M."/>
            <person name="Hurt R.A."/>
            <person name="Keller M."/>
            <person name="Xu J."/>
            <person name="Reddy Y.H.K."/>
            <person name="Borovok I."/>
            <person name="Grinberg I.R."/>
            <person name="Lamed R."/>
            <person name="Zhivin O."/>
            <person name="Bayer E.A."/>
            <person name="Brown S.D."/>
        </authorList>
    </citation>
    <scope>NUCLEOTIDE SEQUENCE [LARGE SCALE GENOMIC DNA]</scope>
    <source>
        <strain evidence="7">DSM 2933</strain>
    </source>
</reference>
<evidence type="ECO:0000256" key="5">
    <source>
        <dbReference type="SAM" id="Phobius"/>
    </source>
</evidence>
<organism evidence="6 7">
    <name type="scientific">Pseudobacteroides cellulosolvens ATCC 35603 = DSM 2933</name>
    <dbReference type="NCBI Taxonomy" id="398512"/>
    <lineage>
        <taxon>Bacteria</taxon>
        <taxon>Bacillati</taxon>
        <taxon>Bacillota</taxon>
        <taxon>Clostridia</taxon>
        <taxon>Eubacteriales</taxon>
        <taxon>Oscillospiraceae</taxon>
        <taxon>Pseudobacteroides</taxon>
    </lineage>
</organism>
<dbReference type="Proteomes" id="UP000036923">
    <property type="component" value="Unassembled WGS sequence"/>
</dbReference>
<dbReference type="GO" id="GO:0009403">
    <property type="term" value="P:toxin biosynthetic process"/>
    <property type="evidence" value="ECO:0007669"/>
    <property type="project" value="InterPro"/>
</dbReference>
<dbReference type="PANTHER" id="PTHR37306:SF1">
    <property type="entry name" value="COLICIN V PRODUCTION PROTEIN"/>
    <property type="match status" value="1"/>
</dbReference>
<dbReference type="OrthoDB" id="2086606at2"/>
<dbReference type="EMBL" id="LGTC01000001">
    <property type="protein sequence ID" value="KNY29142.1"/>
    <property type="molecule type" value="Genomic_DNA"/>
</dbReference>
<sequence>MNWCDLVVLGIILGFAVFGMYKGFIMSVFKLLSFVISLVLSFLLYPYVSKFLMGTALHDKIKEKILDSMVLQQSGVFSGAKNAVADKVVENLNVPGFLKDVLKSKFPDPTKLIDLQQINNVISEEMTKIVIYVISMIVLYIVVRVLLIFAKFVLGEVSKLPVFKQVDKLGGFAFGGVEGFLTIYIIFTILMVFSSVSSFKGLFGALENSTIAKYIFEHNFIFNLISGK</sequence>
<evidence type="ECO:0000256" key="1">
    <source>
        <dbReference type="ARBA" id="ARBA00004141"/>
    </source>
</evidence>
<feature type="transmembrane region" description="Helical" evidence="5">
    <location>
        <begin position="171"/>
        <end position="193"/>
    </location>
</feature>
<comment type="subcellular location">
    <subcellularLocation>
        <location evidence="1">Membrane</location>
        <topology evidence="1">Multi-pass membrane protein</topology>
    </subcellularLocation>
</comment>